<dbReference type="InterPro" id="IPR050267">
    <property type="entry name" value="Anti-sigma-factor_SerPK"/>
</dbReference>
<feature type="domain" description="Histidine kinase/HSP90-like ATPase" evidence="2">
    <location>
        <begin position="36"/>
        <end position="141"/>
    </location>
</feature>
<dbReference type="InterPro" id="IPR003594">
    <property type="entry name" value="HATPase_dom"/>
</dbReference>
<accession>A0ABX3YE88</accession>
<dbReference type="RefSeq" id="WP_086171819.1">
    <property type="nucleotide sequence ID" value="NZ_MRYD01000181.1"/>
</dbReference>
<dbReference type="Proteomes" id="UP000194266">
    <property type="component" value="Unassembled WGS sequence"/>
</dbReference>
<evidence type="ECO:0000256" key="1">
    <source>
        <dbReference type="ARBA" id="ARBA00022527"/>
    </source>
</evidence>
<organism evidence="3 4">
    <name type="scientific">Streptomyces pharetrae CZA14</name>
    <dbReference type="NCBI Taxonomy" id="1144883"/>
    <lineage>
        <taxon>Bacteria</taxon>
        <taxon>Bacillati</taxon>
        <taxon>Actinomycetota</taxon>
        <taxon>Actinomycetes</taxon>
        <taxon>Kitasatosporales</taxon>
        <taxon>Streptomycetaceae</taxon>
        <taxon>Streptomyces</taxon>
    </lineage>
</organism>
<keyword evidence="1" id="KW-0418">Kinase</keyword>
<reference evidence="3 4" key="1">
    <citation type="submission" date="2016-12" db="EMBL/GenBank/DDBJ databases">
        <title>Genome Mining:The Detection of Biosynthetic Gene Clusters to Aid in the Expression of Curamycin A produced by Streptomyces sp. strain CZA14.</title>
        <authorList>
            <person name="Durrell K.A."/>
            <person name="Kirby B.M."/>
            <person name="Khan W."/>
            <person name="Mthethwa T."/>
            <person name="Le Roes-Hill M."/>
        </authorList>
    </citation>
    <scope>NUCLEOTIDE SEQUENCE [LARGE SCALE GENOMIC DNA]</scope>
    <source>
        <strain evidence="3 4">CZA14</strain>
    </source>
</reference>
<gene>
    <name evidence="3" type="ORF">OQI_26600</name>
</gene>
<keyword evidence="1" id="KW-0723">Serine/threonine-protein kinase</keyword>
<dbReference type="PANTHER" id="PTHR35526:SF3">
    <property type="entry name" value="ANTI-SIGMA-F FACTOR RSBW"/>
    <property type="match status" value="1"/>
</dbReference>
<keyword evidence="4" id="KW-1185">Reference proteome</keyword>
<dbReference type="EMBL" id="MRYD01000181">
    <property type="protein sequence ID" value="OSZ57568.1"/>
    <property type="molecule type" value="Genomic_DNA"/>
</dbReference>
<evidence type="ECO:0000313" key="4">
    <source>
        <dbReference type="Proteomes" id="UP000194266"/>
    </source>
</evidence>
<name>A0ABX3YE88_9ACTN</name>
<proteinExistence type="predicted"/>
<keyword evidence="1" id="KW-0808">Transferase</keyword>
<keyword evidence="3" id="KW-0547">Nucleotide-binding</keyword>
<dbReference type="GO" id="GO:0005524">
    <property type="term" value="F:ATP binding"/>
    <property type="evidence" value="ECO:0007669"/>
    <property type="project" value="UniProtKB-KW"/>
</dbReference>
<dbReference type="Gene3D" id="3.30.565.10">
    <property type="entry name" value="Histidine kinase-like ATPase, C-terminal domain"/>
    <property type="match status" value="1"/>
</dbReference>
<dbReference type="PANTHER" id="PTHR35526">
    <property type="entry name" value="ANTI-SIGMA-F FACTOR RSBW-RELATED"/>
    <property type="match status" value="1"/>
</dbReference>
<evidence type="ECO:0000259" key="2">
    <source>
        <dbReference type="Pfam" id="PF13581"/>
    </source>
</evidence>
<dbReference type="InterPro" id="IPR036890">
    <property type="entry name" value="HATPase_C_sf"/>
</dbReference>
<dbReference type="Pfam" id="PF13581">
    <property type="entry name" value="HATPase_c_2"/>
    <property type="match status" value="1"/>
</dbReference>
<evidence type="ECO:0000313" key="3">
    <source>
        <dbReference type="EMBL" id="OSZ57568.1"/>
    </source>
</evidence>
<protein>
    <submittedName>
        <fullName evidence="3">ATP-binding protein</fullName>
    </submittedName>
</protein>
<comment type="caution">
    <text evidence="3">The sequence shown here is derived from an EMBL/GenBank/DDBJ whole genome shotgun (WGS) entry which is preliminary data.</text>
</comment>
<dbReference type="SUPFAM" id="SSF55874">
    <property type="entry name" value="ATPase domain of HSP90 chaperone/DNA topoisomerase II/histidine kinase"/>
    <property type="match status" value="1"/>
</dbReference>
<sequence length="159" mass="16592">MEQAAGDEGQEAQRSRALSASAAYEGDPSCIGDARHLATRFLTEAQAVLGLSVSERALGMTQLVVSELVTNAVKYAPGPVILDLQITGGAVRISVWDSDPVLPDVAATDPQRVGRHGLEITLAVSQAYEVRREPVGKRVTALIALADALGGDIAGRTTS</sequence>
<keyword evidence="3" id="KW-0067">ATP-binding</keyword>
<dbReference type="CDD" id="cd16936">
    <property type="entry name" value="HATPase_RsbW-like"/>
    <property type="match status" value="1"/>
</dbReference>